<gene>
    <name evidence="2" type="ORF">SAMN05444487_11633</name>
</gene>
<dbReference type="InterPro" id="IPR000182">
    <property type="entry name" value="GNAT_dom"/>
</dbReference>
<keyword evidence="3" id="KW-1185">Reference proteome</keyword>
<organism evidence="2 3">
    <name type="scientific">Marininema mesophilum</name>
    <dbReference type="NCBI Taxonomy" id="1048340"/>
    <lineage>
        <taxon>Bacteria</taxon>
        <taxon>Bacillati</taxon>
        <taxon>Bacillota</taxon>
        <taxon>Bacilli</taxon>
        <taxon>Bacillales</taxon>
        <taxon>Thermoactinomycetaceae</taxon>
        <taxon>Marininema</taxon>
    </lineage>
</organism>
<dbReference type="InterPro" id="IPR017255">
    <property type="entry name" value="AcTrfase_GNAT_prd"/>
</dbReference>
<dbReference type="FunFam" id="3.40.630.30:FF:000133">
    <property type="entry name" value="Acetyltransferase, GNAT family"/>
    <property type="match status" value="1"/>
</dbReference>
<dbReference type="GO" id="GO:0016747">
    <property type="term" value="F:acyltransferase activity, transferring groups other than amino-acyl groups"/>
    <property type="evidence" value="ECO:0007669"/>
    <property type="project" value="InterPro"/>
</dbReference>
<keyword evidence="2" id="KW-0687">Ribonucleoprotein</keyword>
<name>A0A1H3BBC9_9BACL</name>
<sequence>MNIRNLSPKDYTTIIRVIDEWWGGRKMVDMLPKLYFDHFHNTSFVVEEEDRLVAFLIGFISPVHQQQGYIHFVGIHPEYRRLGLGRRLYKHFFAFISAQNCTMVRCITSPINKNSILFHRSMGFQLLTGDVLRDGIPVHTDYDGLGNDRVVFQRELKTDEIST</sequence>
<dbReference type="Pfam" id="PF00583">
    <property type="entry name" value="Acetyltransf_1"/>
    <property type="match status" value="1"/>
</dbReference>
<reference evidence="2 3" key="1">
    <citation type="submission" date="2016-10" db="EMBL/GenBank/DDBJ databases">
        <authorList>
            <person name="de Groot N.N."/>
        </authorList>
    </citation>
    <scope>NUCLEOTIDE SEQUENCE [LARGE SCALE GENOMIC DNA]</scope>
    <source>
        <strain evidence="2 3">DSM 45610</strain>
    </source>
</reference>
<dbReference type="CDD" id="cd04301">
    <property type="entry name" value="NAT_SF"/>
    <property type="match status" value="1"/>
</dbReference>
<dbReference type="AlphaFoldDB" id="A0A1H3BBC9"/>
<dbReference type="PIRSF" id="PIRSF037663">
    <property type="entry name" value="Acetyltransf_GNAT_prd"/>
    <property type="match status" value="1"/>
</dbReference>
<evidence type="ECO:0000313" key="3">
    <source>
        <dbReference type="Proteomes" id="UP000198534"/>
    </source>
</evidence>
<protein>
    <submittedName>
        <fullName evidence="2">Ribosomal protein S18 acetylase RimI</fullName>
    </submittedName>
</protein>
<dbReference type="EMBL" id="FNNQ01000016">
    <property type="protein sequence ID" value="SDX38998.1"/>
    <property type="molecule type" value="Genomic_DNA"/>
</dbReference>
<evidence type="ECO:0000313" key="2">
    <source>
        <dbReference type="EMBL" id="SDX38998.1"/>
    </source>
</evidence>
<accession>A0A1H3BBC9</accession>
<dbReference type="Proteomes" id="UP000198534">
    <property type="component" value="Unassembled WGS sequence"/>
</dbReference>
<dbReference type="GO" id="GO:0005840">
    <property type="term" value="C:ribosome"/>
    <property type="evidence" value="ECO:0007669"/>
    <property type="project" value="UniProtKB-KW"/>
</dbReference>
<dbReference type="Gene3D" id="3.40.630.30">
    <property type="match status" value="1"/>
</dbReference>
<dbReference type="SUPFAM" id="SSF55729">
    <property type="entry name" value="Acyl-CoA N-acyltransferases (Nat)"/>
    <property type="match status" value="1"/>
</dbReference>
<dbReference type="OrthoDB" id="8593648at2"/>
<dbReference type="STRING" id="1048340.SAMN05444487_11633"/>
<dbReference type="InterPro" id="IPR016181">
    <property type="entry name" value="Acyl_CoA_acyltransferase"/>
</dbReference>
<evidence type="ECO:0000259" key="1">
    <source>
        <dbReference type="PROSITE" id="PS51186"/>
    </source>
</evidence>
<dbReference type="PANTHER" id="PTHR43072">
    <property type="entry name" value="N-ACETYLTRANSFERASE"/>
    <property type="match status" value="1"/>
</dbReference>
<dbReference type="RefSeq" id="WP_091742220.1">
    <property type="nucleotide sequence ID" value="NZ_FNNQ01000016.1"/>
</dbReference>
<keyword evidence="2" id="KW-0689">Ribosomal protein</keyword>
<dbReference type="PROSITE" id="PS51186">
    <property type="entry name" value="GNAT"/>
    <property type="match status" value="1"/>
</dbReference>
<dbReference type="PANTHER" id="PTHR43072:SF36">
    <property type="entry name" value="RIBOSOMAL-PROTEIN-ALANINE ACETYLTRANSFERASE"/>
    <property type="match status" value="1"/>
</dbReference>
<feature type="domain" description="N-acetyltransferase" evidence="1">
    <location>
        <begin position="1"/>
        <end position="148"/>
    </location>
</feature>
<proteinExistence type="predicted"/>